<protein>
    <submittedName>
        <fullName evidence="1">Uncharacterized protein</fullName>
    </submittedName>
</protein>
<evidence type="ECO:0000313" key="1">
    <source>
        <dbReference type="EMBL" id="KAF9682481.1"/>
    </source>
</evidence>
<sequence length="78" mass="8530">MFLLNYTKVSSAPSIQRFITKATADGSSLEPPDVARLAETARISLTLVQRGKGLCKARANDTFKFKKTTKACQYSSVT</sequence>
<organism evidence="1 2">
    <name type="scientific">Salix dunnii</name>
    <dbReference type="NCBI Taxonomy" id="1413687"/>
    <lineage>
        <taxon>Eukaryota</taxon>
        <taxon>Viridiplantae</taxon>
        <taxon>Streptophyta</taxon>
        <taxon>Embryophyta</taxon>
        <taxon>Tracheophyta</taxon>
        <taxon>Spermatophyta</taxon>
        <taxon>Magnoliopsida</taxon>
        <taxon>eudicotyledons</taxon>
        <taxon>Gunneridae</taxon>
        <taxon>Pentapetalae</taxon>
        <taxon>rosids</taxon>
        <taxon>fabids</taxon>
        <taxon>Malpighiales</taxon>
        <taxon>Salicaceae</taxon>
        <taxon>Saliceae</taxon>
        <taxon>Salix</taxon>
    </lineage>
</organism>
<dbReference type="Proteomes" id="UP000657918">
    <property type="component" value="Unassembled WGS sequence"/>
</dbReference>
<name>A0A835KAT2_9ROSI</name>
<proteinExistence type="predicted"/>
<dbReference type="AlphaFoldDB" id="A0A835KAT2"/>
<evidence type="ECO:0000313" key="2">
    <source>
        <dbReference type="Proteomes" id="UP000657918"/>
    </source>
</evidence>
<dbReference type="EMBL" id="JADGMS010000005">
    <property type="protein sequence ID" value="KAF9682481.1"/>
    <property type="molecule type" value="Genomic_DNA"/>
</dbReference>
<comment type="caution">
    <text evidence="1">The sequence shown here is derived from an EMBL/GenBank/DDBJ whole genome shotgun (WGS) entry which is preliminary data.</text>
</comment>
<keyword evidence="2" id="KW-1185">Reference proteome</keyword>
<dbReference type="OrthoDB" id="2020502at2759"/>
<accession>A0A835KAT2</accession>
<gene>
    <name evidence="1" type="ORF">SADUNF_Sadunf05G0113400</name>
</gene>
<reference evidence="1 2" key="1">
    <citation type="submission" date="2020-10" db="EMBL/GenBank/DDBJ databases">
        <title>Plant Genome Project.</title>
        <authorList>
            <person name="Zhang R.-G."/>
        </authorList>
    </citation>
    <scope>NUCLEOTIDE SEQUENCE [LARGE SCALE GENOMIC DNA]</scope>
    <source>
        <strain evidence="1">FAFU-HL-1</strain>
        <tissue evidence="1">Leaf</tissue>
    </source>
</reference>